<dbReference type="PANTHER" id="PTHR46086">
    <property type="entry name" value="ALPHA/BETA-HYDROLASES SUPERFAMILY PROTEIN"/>
    <property type="match status" value="1"/>
</dbReference>
<dbReference type="Gene3D" id="3.40.50.1820">
    <property type="entry name" value="alpha/beta hydrolase"/>
    <property type="match status" value="1"/>
</dbReference>
<evidence type="ECO:0000313" key="5">
    <source>
        <dbReference type="Proteomes" id="UP001187192"/>
    </source>
</evidence>
<sequence>MRVELDSSIKYGDPRYFGALSMMASKASYENQAYIQTIVRDHWKADDHEIIVVAFRGTEPFNAEDWCSDFDISWYELAEVGKIHGGFMKALGLQRNLGWPKEIEKKNDDDNDNNNSNQSSPPPLAYYAIRESLRNLLSKNEKAKYILTGHSLGGALAILFPAVLVLHEESFLLERLEGVYTFGQPRVGNEKFGQFMEKQLRENDIRYFRFVYGNDMVPRLPYDDKDLMFKHFGTCVYFNRHYQGKIVEEEPNKNYYSPLGAIPMMVNAVCELIRSFTIPRKKGPDFKEGFFLRLFRIIGLVLPGVPAHSPQDYVNATRLVSSDLFLTCQDPSPQNIV</sequence>
<gene>
    <name evidence="4" type="ORF">TIFTF001_002701</name>
</gene>
<dbReference type="PANTHER" id="PTHR46086:SF17">
    <property type="entry name" value="ALPHA_BETA-HYDROLASES SUPERFAMILY PROTEIN"/>
    <property type="match status" value="1"/>
</dbReference>
<feature type="domain" description="Fungal lipase-type" evidence="3">
    <location>
        <begin position="52"/>
        <end position="223"/>
    </location>
</feature>
<dbReference type="CDD" id="cd00519">
    <property type="entry name" value="Lipase_3"/>
    <property type="match status" value="1"/>
</dbReference>
<dbReference type="InterPro" id="IPR044819">
    <property type="entry name" value="OBL-like"/>
</dbReference>
<proteinExistence type="predicted"/>
<evidence type="ECO:0000313" key="4">
    <source>
        <dbReference type="EMBL" id="GMN30133.1"/>
    </source>
</evidence>
<accession>A0AA87ZNX9</accession>
<reference evidence="4" key="1">
    <citation type="submission" date="2023-07" db="EMBL/GenBank/DDBJ databases">
        <title>draft genome sequence of fig (Ficus carica).</title>
        <authorList>
            <person name="Takahashi T."/>
            <person name="Nishimura K."/>
        </authorList>
    </citation>
    <scope>NUCLEOTIDE SEQUENCE</scope>
</reference>
<organism evidence="4 5">
    <name type="scientific">Ficus carica</name>
    <name type="common">Common fig</name>
    <dbReference type="NCBI Taxonomy" id="3494"/>
    <lineage>
        <taxon>Eukaryota</taxon>
        <taxon>Viridiplantae</taxon>
        <taxon>Streptophyta</taxon>
        <taxon>Embryophyta</taxon>
        <taxon>Tracheophyta</taxon>
        <taxon>Spermatophyta</taxon>
        <taxon>Magnoliopsida</taxon>
        <taxon>eudicotyledons</taxon>
        <taxon>Gunneridae</taxon>
        <taxon>Pentapetalae</taxon>
        <taxon>rosids</taxon>
        <taxon>fabids</taxon>
        <taxon>Rosales</taxon>
        <taxon>Moraceae</taxon>
        <taxon>Ficeae</taxon>
        <taxon>Ficus</taxon>
    </lineage>
</organism>
<keyword evidence="1" id="KW-0378">Hydrolase</keyword>
<dbReference type="GO" id="GO:0004806">
    <property type="term" value="F:triacylglycerol lipase activity"/>
    <property type="evidence" value="ECO:0007669"/>
    <property type="project" value="InterPro"/>
</dbReference>
<dbReference type="SUPFAM" id="SSF53474">
    <property type="entry name" value="alpha/beta-Hydrolases"/>
    <property type="match status" value="1"/>
</dbReference>
<evidence type="ECO:0000256" key="1">
    <source>
        <dbReference type="ARBA" id="ARBA00022801"/>
    </source>
</evidence>
<dbReference type="Proteomes" id="UP001187192">
    <property type="component" value="Unassembled WGS sequence"/>
</dbReference>
<evidence type="ECO:0000259" key="3">
    <source>
        <dbReference type="Pfam" id="PF01764"/>
    </source>
</evidence>
<protein>
    <recommendedName>
        <fullName evidence="3">Fungal lipase-type domain-containing protein</fullName>
    </recommendedName>
</protein>
<dbReference type="InterPro" id="IPR002921">
    <property type="entry name" value="Fungal_lipase-type"/>
</dbReference>
<dbReference type="AlphaFoldDB" id="A0AA87ZNX9"/>
<dbReference type="EMBL" id="BTGU01000002">
    <property type="protein sequence ID" value="GMN30133.1"/>
    <property type="molecule type" value="Genomic_DNA"/>
</dbReference>
<evidence type="ECO:0000256" key="2">
    <source>
        <dbReference type="SAM" id="MobiDB-lite"/>
    </source>
</evidence>
<keyword evidence="5" id="KW-1185">Reference proteome</keyword>
<comment type="caution">
    <text evidence="4">The sequence shown here is derived from an EMBL/GenBank/DDBJ whole genome shotgun (WGS) entry which is preliminary data.</text>
</comment>
<dbReference type="Pfam" id="PF01764">
    <property type="entry name" value="Lipase_3"/>
    <property type="match status" value="1"/>
</dbReference>
<feature type="region of interest" description="Disordered" evidence="2">
    <location>
        <begin position="103"/>
        <end position="123"/>
    </location>
</feature>
<dbReference type="GO" id="GO:0006629">
    <property type="term" value="P:lipid metabolic process"/>
    <property type="evidence" value="ECO:0007669"/>
    <property type="project" value="InterPro"/>
</dbReference>
<dbReference type="InterPro" id="IPR029058">
    <property type="entry name" value="AB_hydrolase_fold"/>
</dbReference>
<name>A0AA87ZNX9_FICCA</name>